<evidence type="ECO:0000313" key="2">
    <source>
        <dbReference type="Proteomes" id="UP000009319"/>
    </source>
</evidence>
<comment type="caution">
    <text evidence="1">The sequence shown here is derived from an EMBL/GenBank/DDBJ whole genome shotgun (WGS) entry which is preliminary data.</text>
</comment>
<dbReference type="AlphaFoldDB" id="K0Q6A0"/>
<proteinExistence type="predicted"/>
<dbReference type="Proteomes" id="UP000009319">
    <property type="component" value="Unassembled WGS sequence"/>
</dbReference>
<dbReference type="EMBL" id="CANI01000044">
    <property type="protein sequence ID" value="CCM79494.1"/>
    <property type="molecule type" value="Genomic_DNA"/>
</dbReference>
<evidence type="ECO:0000313" key="1">
    <source>
        <dbReference type="EMBL" id="CCM79494.1"/>
    </source>
</evidence>
<reference evidence="1 2" key="1">
    <citation type="journal article" date="2013" name="Genome Announc.">
        <title>Draft Genome Sequence of Rhizobium mesoamericanum STM3625, a Nitrogen-Fixing Symbiont of Mimosa pudica Isolated in French Guiana (South America).</title>
        <authorList>
            <person name="Moulin L."/>
            <person name="Mornico D."/>
            <person name="Melkonian R."/>
            <person name="Klonowska A."/>
        </authorList>
    </citation>
    <scope>NUCLEOTIDE SEQUENCE [LARGE SCALE GENOMIC DNA]</scope>
    <source>
        <strain evidence="1 2">STM3625</strain>
    </source>
</reference>
<gene>
    <name evidence="1" type="ORF">BN77_p10772</name>
</gene>
<organism evidence="1 2">
    <name type="scientific">Rhizobium mesoamericanum STM3625</name>
    <dbReference type="NCBI Taxonomy" id="1211777"/>
    <lineage>
        <taxon>Bacteria</taxon>
        <taxon>Pseudomonadati</taxon>
        <taxon>Pseudomonadota</taxon>
        <taxon>Alphaproteobacteria</taxon>
        <taxon>Hyphomicrobiales</taxon>
        <taxon>Rhizobiaceae</taxon>
        <taxon>Rhizobium/Agrobacterium group</taxon>
        <taxon>Rhizobium</taxon>
    </lineage>
</organism>
<dbReference type="HOGENOM" id="CLU_2651996_0_0_5"/>
<sequence>MGNRARLVVWLMERRPATGRGYNIIEQANQLLKLDEYSQKLLGFKESDFVDRSAHRWNKGLQPVPIIGRHILERIT</sequence>
<protein>
    <submittedName>
        <fullName evidence="1">Uncharacterized protein</fullName>
    </submittedName>
</protein>
<accession>K0Q6A0</accession>
<name>K0Q6A0_9HYPH</name>
<keyword evidence="2" id="KW-1185">Reference proteome</keyword>